<evidence type="ECO:0000256" key="1">
    <source>
        <dbReference type="ARBA" id="ARBA00005824"/>
    </source>
</evidence>
<proteinExistence type="inferred from homology"/>
<dbReference type="Pfam" id="PF01248">
    <property type="entry name" value="Ribosomal_L7Ae"/>
    <property type="match status" value="1"/>
</dbReference>
<dbReference type="AlphaFoldDB" id="A0A7S4NBZ4"/>
<dbReference type="FunFam" id="3.30.1330.30:FF:000019">
    <property type="entry name" value="40S ribosomal protein S12"/>
    <property type="match status" value="1"/>
</dbReference>
<organism evidence="6">
    <name type="scientific">Paramoeba aestuarina</name>
    <dbReference type="NCBI Taxonomy" id="180227"/>
    <lineage>
        <taxon>Eukaryota</taxon>
        <taxon>Amoebozoa</taxon>
        <taxon>Discosea</taxon>
        <taxon>Flabellinia</taxon>
        <taxon>Dactylopodida</taxon>
        <taxon>Paramoebidae</taxon>
        <taxon>Paramoeba</taxon>
    </lineage>
</organism>
<dbReference type="GO" id="GO:0006412">
    <property type="term" value="P:translation"/>
    <property type="evidence" value="ECO:0007669"/>
    <property type="project" value="InterPro"/>
</dbReference>
<accession>A0A7S4NBZ4</accession>
<name>A0A7S4NBZ4_9EUKA</name>
<evidence type="ECO:0000256" key="4">
    <source>
        <dbReference type="RuleBase" id="RU000670"/>
    </source>
</evidence>
<keyword evidence="3 4" id="KW-0687">Ribonucleoprotein</keyword>
<evidence type="ECO:0000256" key="3">
    <source>
        <dbReference type="ARBA" id="ARBA00023274"/>
    </source>
</evidence>
<dbReference type="GO" id="GO:0003735">
    <property type="term" value="F:structural constituent of ribosome"/>
    <property type="evidence" value="ECO:0007669"/>
    <property type="project" value="InterPro"/>
</dbReference>
<dbReference type="SUPFAM" id="SSF55315">
    <property type="entry name" value="L30e-like"/>
    <property type="match status" value="1"/>
</dbReference>
<feature type="domain" description="Ribosomal protein eL8/eL30/eS12/Gadd45" evidence="5">
    <location>
        <begin position="33"/>
        <end position="126"/>
    </location>
</feature>
<comment type="similarity">
    <text evidence="1 4">Belongs to the eukaryotic ribosomal protein eS12 family.</text>
</comment>
<evidence type="ECO:0000256" key="2">
    <source>
        <dbReference type="ARBA" id="ARBA00022980"/>
    </source>
</evidence>
<keyword evidence="2 4" id="KW-0689">Ribosomal protein</keyword>
<dbReference type="EMBL" id="HBKR01004363">
    <property type="protein sequence ID" value="CAE2277671.1"/>
    <property type="molecule type" value="Transcribed_RNA"/>
</dbReference>
<dbReference type="InterPro" id="IPR004038">
    <property type="entry name" value="Ribosomal_eL8/eL30/eS12/Gad45"/>
</dbReference>
<dbReference type="PRINTS" id="PR00972">
    <property type="entry name" value="RIBSOMALS12E"/>
</dbReference>
<dbReference type="InterPro" id="IPR000530">
    <property type="entry name" value="Ribosomal_eS12"/>
</dbReference>
<dbReference type="InterPro" id="IPR029064">
    <property type="entry name" value="Ribosomal_eL30-like_sf"/>
</dbReference>
<dbReference type="Gene3D" id="3.30.1330.30">
    <property type="match status" value="1"/>
</dbReference>
<dbReference type="PANTHER" id="PTHR11843">
    <property type="entry name" value="40S RIBOSOMAL PROTEIN S12"/>
    <property type="match status" value="1"/>
</dbReference>
<evidence type="ECO:0000259" key="5">
    <source>
        <dbReference type="Pfam" id="PF01248"/>
    </source>
</evidence>
<dbReference type="GO" id="GO:0005840">
    <property type="term" value="C:ribosome"/>
    <property type="evidence" value="ECO:0007669"/>
    <property type="project" value="UniProtKB-KW"/>
</dbReference>
<dbReference type="GO" id="GO:1990904">
    <property type="term" value="C:ribonucleoprotein complex"/>
    <property type="evidence" value="ECO:0007669"/>
    <property type="project" value="UniProtKB-KW"/>
</dbReference>
<sequence>MSDLEGDAVPMEEEIDDVEDEDMVERVLDPNSALKEVLKKALQYGKLARGLRECVKALDRREALICVLASQCDEPAYVDLVKALCKHSNIKLMTVPDSKQLGEWAGLCKLDKDANPRKVVPCSCVVVKEFGKQSEELNYLLEHLKSQQ</sequence>
<gene>
    <name evidence="6" type="ORF">NAES01612_LOCUS2936</name>
</gene>
<protein>
    <recommendedName>
        <fullName evidence="4">40S ribosomal protein S12</fullName>
    </recommendedName>
</protein>
<evidence type="ECO:0000313" key="6">
    <source>
        <dbReference type="EMBL" id="CAE2277671.1"/>
    </source>
</evidence>
<reference evidence="6" key="1">
    <citation type="submission" date="2021-01" db="EMBL/GenBank/DDBJ databases">
        <authorList>
            <person name="Corre E."/>
            <person name="Pelletier E."/>
            <person name="Niang G."/>
            <person name="Scheremetjew M."/>
            <person name="Finn R."/>
            <person name="Kale V."/>
            <person name="Holt S."/>
            <person name="Cochrane G."/>
            <person name="Meng A."/>
            <person name="Brown T."/>
            <person name="Cohen L."/>
        </authorList>
    </citation>
    <scope>NUCLEOTIDE SEQUENCE</scope>
    <source>
        <strain evidence="6">SoJaBio B1-5/56/2</strain>
    </source>
</reference>